<keyword evidence="3" id="KW-1185">Reference proteome</keyword>
<feature type="domain" description="Lipoyl-binding" evidence="1">
    <location>
        <begin position="10"/>
        <end position="67"/>
    </location>
</feature>
<dbReference type="EMBL" id="CP008944">
    <property type="protein sequence ID" value="AIG64228.1"/>
    <property type="molecule type" value="Genomic_DNA"/>
</dbReference>
<evidence type="ECO:0000259" key="1">
    <source>
        <dbReference type="Pfam" id="PF00364"/>
    </source>
</evidence>
<dbReference type="InterPro" id="IPR000089">
    <property type="entry name" value="Biotin_lipoyl"/>
</dbReference>
<protein>
    <submittedName>
        <fullName evidence="2">Acetyl-COA carboxylase</fullName>
    </submittedName>
</protein>
<organism evidence="2 3">
    <name type="scientific">Corynebacterium atypicum</name>
    <dbReference type="NCBI Taxonomy" id="191610"/>
    <lineage>
        <taxon>Bacteria</taxon>
        <taxon>Bacillati</taxon>
        <taxon>Actinomycetota</taxon>
        <taxon>Actinomycetes</taxon>
        <taxon>Mycobacteriales</taxon>
        <taxon>Corynebacteriaceae</taxon>
        <taxon>Corynebacterium</taxon>
    </lineage>
</organism>
<dbReference type="InterPro" id="IPR011053">
    <property type="entry name" value="Single_hybrid_motif"/>
</dbReference>
<dbReference type="SUPFAM" id="SSF51230">
    <property type="entry name" value="Single hybrid motif"/>
    <property type="match status" value="1"/>
</dbReference>
<dbReference type="Proteomes" id="UP000028504">
    <property type="component" value="Chromosome"/>
</dbReference>
<name>A0ABM5QN50_9CORY</name>
<dbReference type="RefSeq" id="WP_038605683.1">
    <property type="nucleotide sequence ID" value="NZ_CP008944.1"/>
</dbReference>
<gene>
    <name evidence="2" type="ORF">CATYP_05910</name>
</gene>
<dbReference type="Pfam" id="PF00364">
    <property type="entry name" value="Biotin_lipoyl"/>
    <property type="match status" value="1"/>
</dbReference>
<evidence type="ECO:0000313" key="3">
    <source>
        <dbReference type="Proteomes" id="UP000028504"/>
    </source>
</evidence>
<evidence type="ECO:0000313" key="2">
    <source>
        <dbReference type="EMBL" id="AIG64228.1"/>
    </source>
</evidence>
<proteinExistence type="predicted"/>
<sequence length="71" mass="7433">MDIHAPFSSTVRYLVGEGDTVITGARLATVETVKLEAAIQAPGPGQVTTLDFSDFDEVAGGDRILVLEAEA</sequence>
<reference evidence="2 3" key="1">
    <citation type="submission" date="2014-07" db="EMBL/GenBank/DDBJ databases">
        <title>Complete genome sequence of Corynebacterium atypicum DSM 44849: identifiction of the mycolic acid biosynthesis genes.</title>
        <authorList>
            <person name="Tippelt A."/>
            <person name="Mollmann S."/>
            <person name="Albersmeier A."/>
            <person name="Jaenicke S."/>
            <person name="Ruckert C."/>
            <person name="Tauch A."/>
        </authorList>
    </citation>
    <scope>NUCLEOTIDE SEQUENCE [LARGE SCALE GENOMIC DNA]</scope>
    <source>
        <strain evidence="2 3">R2070</strain>
    </source>
</reference>
<accession>A0ABM5QN50</accession>
<dbReference type="Gene3D" id="2.40.50.100">
    <property type="match status" value="1"/>
</dbReference>